<gene>
    <name evidence="1" type="ORF">CISG_07485</name>
</gene>
<organism evidence="1 2">
    <name type="scientific">Coccidioides immitis RMSCC 3703</name>
    <dbReference type="NCBI Taxonomy" id="454286"/>
    <lineage>
        <taxon>Eukaryota</taxon>
        <taxon>Fungi</taxon>
        <taxon>Dikarya</taxon>
        <taxon>Ascomycota</taxon>
        <taxon>Pezizomycotina</taxon>
        <taxon>Eurotiomycetes</taxon>
        <taxon>Eurotiomycetidae</taxon>
        <taxon>Onygenales</taxon>
        <taxon>Onygenaceae</taxon>
        <taxon>Coccidioides</taxon>
    </lineage>
</organism>
<name>A0A0J8R162_COCIT</name>
<dbReference type="AlphaFoldDB" id="A0A0J8R162"/>
<sequence length="90" mass="10149">MGINWLSKKISQYNITLENIYNFDKKKFLLGSCHISKCLVSIKALQADKSVATQDESWKFLLLLCSVSADGIALPPALIYQNESRDLQNI</sequence>
<proteinExistence type="predicted"/>
<dbReference type="STRING" id="454286.A0A0J8R162"/>
<accession>A0A0J8R162</accession>
<reference evidence="2" key="1">
    <citation type="journal article" date="2010" name="Genome Res.">
        <title>Population genomic sequencing of Coccidioides fungi reveals recent hybridization and transposon control.</title>
        <authorList>
            <person name="Neafsey D.E."/>
            <person name="Barker B.M."/>
            <person name="Sharpton T.J."/>
            <person name="Stajich J.E."/>
            <person name="Park D.J."/>
            <person name="Whiston E."/>
            <person name="Hung C.-Y."/>
            <person name="McMahan C."/>
            <person name="White J."/>
            <person name="Sykes S."/>
            <person name="Heiman D."/>
            <person name="Young S."/>
            <person name="Zeng Q."/>
            <person name="Abouelleil A."/>
            <person name="Aftuck L."/>
            <person name="Bessette D."/>
            <person name="Brown A."/>
            <person name="FitzGerald M."/>
            <person name="Lui A."/>
            <person name="Macdonald J.P."/>
            <person name="Priest M."/>
            <person name="Orbach M.J."/>
            <person name="Galgiani J.N."/>
            <person name="Kirkland T.N."/>
            <person name="Cole G.T."/>
            <person name="Birren B.W."/>
            <person name="Henn M.R."/>
            <person name="Taylor J.W."/>
            <person name="Rounsley S.D."/>
        </authorList>
    </citation>
    <scope>NUCLEOTIDE SEQUENCE [LARGE SCALE GENOMIC DNA]</scope>
    <source>
        <strain evidence="2">RMSCC 3703</strain>
    </source>
</reference>
<dbReference type="EMBL" id="DS268165">
    <property type="protein sequence ID" value="KMU78481.1"/>
    <property type="molecule type" value="Genomic_DNA"/>
</dbReference>
<evidence type="ECO:0000313" key="2">
    <source>
        <dbReference type="Proteomes" id="UP000054559"/>
    </source>
</evidence>
<evidence type="ECO:0000313" key="1">
    <source>
        <dbReference type="EMBL" id="KMU78481.1"/>
    </source>
</evidence>
<protein>
    <submittedName>
        <fullName evidence="1">Uncharacterized protein</fullName>
    </submittedName>
</protein>
<dbReference type="Proteomes" id="UP000054559">
    <property type="component" value="Unassembled WGS sequence"/>
</dbReference>